<evidence type="ECO:0000256" key="4">
    <source>
        <dbReference type="ARBA" id="ARBA00022777"/>
    </source>
</evidence>
<feature type="domain" description="Phosphofructokinase" evidence="8">
    <location>
        <begin position="6"/>
        <end position="363"/>
    </location>
</feature>
<proteinExistence type="inferred from homology"/>
<dbReference type="RefSeq" id="WP_012808445.1">
    <property type="nucleotide sequence ID" value="NC_013203.1"/>
</dbReference>
<dbReference type="HOGENOM" id="CLU_020655_1_1_11"/>
<dbReference type="InterPro" id="IPR011404">
    <property type="entry name" value="PPi-PFK"/>
</dbReference>
<comment type="caution">
    <text evidence="6">Lacks conserved residue(s) required for the propagation of feature annotation.</text>
</comment>
<comment type="subunit">
    <text evidence="6">Homodimer.</text>
</comment>
<keyword evidence="5 6" id="KW-0460">Magnesium</keyword>
<evidence type="ECO:0000256" key="7">
    <source>
        <dbReference type="SAM" id="MobiDB-lite"/>
    </source>
</evidence>
<feature type="binding site" evidence="6">
    <location>
        <begin position="226"/>
        <end position="228"/>
    </location>
    <ligand>
        <name>substrate</name>
    </ligand>
</feature>
<comment type="subcellular location">
    <subcellularLocation>
        <location evidence="6">Cytoplasm</location>
    </subcellularLocation>
</comment>
<organism evidence="9 10">
    <name type="scientific">Lancefieldella parvula (strain ATCC 33793 / DSM 20469 / CCUG 32760 / JCM 10300 / KCTC 3663 / VPI 0546 / 1246)</name>
    <name type="common">Atopobium parvulum</name>
    <dbReference type="NCBI Taxonomy" id="521095"/>
    <lineage>
        <taxon>Bacteria</taxon>
        <taxon>Bacillati</taxon>
        <taxon>Actinomycetota</taxon>
        <taxon>Coriobacteriia</taxon>
        <taxon>Coriobacteriales</taxon>
        <taxon>Atopobiaceae</taxon>
        <taxon>Lancefieldella</taxon>
    </lineage>
</organism>
<evidence type="ECO:0000259" key="8">
    <source>
        <dbReference type="Pfam" id="PF00365"/>
    </source>
</evidence>
<dbReference type="KEGG" id="apv:Apar_0356"/>
<dbReference type="STRING" id="521095.Apar_0356"/>
<evidence type="ECO:0000313" key="9">
    <source>
        <dbReference type="EMBL" id="ACV50787.1"/>
    </source>
</evidence>
<dbReference type="SUPFAM" id="SSF53784">
    <property type="entry name" value="Phosphofructokinase"/>
    <property type="match status" value="2"/>
</dbReference>
<dbReference type="EC" id="2.7.1.90" evidence="6"/>
<evidence type="ECO:0000256" key="5">
    <source>
        <dbReference type="ARBA" id="ARBA00022842"/>
    </source>
</evidence>
<dbReference type="GeneID" id="84805888"/>
<keyword evidence="10" id="KW-1185">Reference proteome</keyword>
<evidence type="ECO:0000256" key="3">
    <source>
        <dbReference type="ARBA" id="ARBA00022723"/>
    </source>
</evidence>
<comment type="function">
    <text evidence="6">Catalyzes the phosphorylation of D-fructose 6-phosphate, the first committing step of glycolysis. Uses inorganic phosphate (PPi) as phosphoryl donor instead of ATP like common ATP-dependent phosphofructokinases (ATP-PFKs), which renders the reaction reversible, and can thus function both in glycolysis and gluconeogenesis. Consistently, PPi-PFK can replace the enzymes of both the forward (ATP-PFK) and reverse (fructose-bisphosphatase (FBPase)) reactions.</text>
</comment>
<dbReference type="GO" id="GO:0046872">
    <property type="term" value="F:metal ion binding"/>
    <property type="evidence" value="ECO:0007669"/>
    <property type="project" value="UniProtKB-KW"/>
</dbReference>
<evidence type="ECO:0000256" key="2">
    <source>
        <dbReference type="ARBA" id="ARBA00022679"/>
    </source>
</evidence>
<evidence type="ECO:0000313" key="10">
    <source>
        <dbReference type="Proteomes" id="UP000000960"/>
    </source>
</evidence>
<dbReference type="Pfam" id="PF00365">
    <property type="entry name" value="PFK"/>
    <property type="match status" value="1"/>
</dbReference>
<dbReference type="OrthoDB" id="9802503at2"/>
<feature type="binding site" evidence="6">
    <location>
        <position position="152"/>
    </location>
    <ligand>
        <name>Mg(2+)</name>
        <dbReference type="ChEBI" id="CHEBI:18420"/>
        <note>catalytic</note>
    </ligand>
</feature>
<comment type="pathway">
    <text evidence="6">Carbohydrate degradation; glycolysis; D-glyceraldehyde 3-phosphate and glycerone phosphate from D-glucose: step 3/4.</text>
</comment>
<evidence type="ECO:0000256" key="6">
    <source>
        <dbReference type="HAMAP-Rule" id="MF_01978"/>
    </source>
</evidence>
<dbReference type="HAMAP" id="MF_01978">
    <property type="entry name" value="Phosphofructokinase_II_B2"/>
    <property type="match status" value="1"/>
</dbReference>
<feature type="binding site" evidence="6">
    <location>
        <position position="283"/>
    </location>
    <ligand>
        <name>substrate</name>
    </ligand>
</feature>
<comment type="catalytic activity">
    <reaction evidence="6">
        <text>beta-D-fructose 6-phosphate + diphosphate = beta-D-fructose 1,6-bisphosphate + phosphate + H(+)</text>
        <dbReference type="Rhea" id="RHEA:13613"/>
        <dbReference type="ChEBI" id="CHEBI:15378"/>
        <dbReference type="ChEBI" id="CHEBI:32966"/>
        <dbReference type="ChEBI" id="CHEBI:33019"/>
        <dbReference type="ChEBI" id="CHEBI:43474"/>
        <dbReference type="ChEBI" id="CHEBI:57634"/>
        <dbReference type="EC" id="2.7.1.90"/>
    </reaction>
</comment>
<accession>C8W9J9</accession>
<keyword evidence="2 6" id="KW-0808">Transferase</keyword>
<dbReference type="PIRSF" id="PIRSF036483">
    <property type="entry name" value="PFK_XF0274"/>
    <property type="match status" value="1"/>
</dbReference>
<keyword evidence="6" id="KW-0324">Glycolysis</keyword>
<dbReference type="InterPro" id="IPR050929">
    <property type="entry name" value="PFKA"/>
</dbReference>
<feature type="site" description="Important for catalytic activity; stabilizes the transition state when the phosphoryl donor is PPi" evidence="6">
    <location>
        <position position="179"/>
    </location>
</feature>
<dbReference type="InterPro" id="IPR022953">
    <property type="entry name" value="ATP_PFK"/>
</dbReference>
<sequence>MRKIRKILIGQSGGPTVAINSSLAGIVARAHEEGIEIYGMQNGIEGFLNGRYTNLTNLFFPQENQQNRNVDQQEHIVNQQKRSVDQQEHGVDQRGADQQKHTVELLVKTPSSFLGSCRYKLPEVSEKTSFYQDIECRLTSLEIDGILYIGGNDSMDTVNKLAAYFAQHNNDISVIGIPKTIDNDLEGTDHSPGFGSSARYIATIVRELARDSEVYNKPNITIVETMGRDAGWLGAASALAREKNEEAPDFILLPEVTYDEKRLLRKTAELFEHKNSVVIVISEGVRRPDGSTLLNKSHTKMDAFGHLADQSGNALYLADLFQKHFDAKIRGINLNSLQRCAMHSSSKTDLSEAFELGKAGVDALLAHKTGCMIGLQRLSDVPYQAEIRCIPISDIANRVKSVPAEMISDDGLWITEKALAYLRPLVSNEELAFDADTRRFVSSNILPDNNGLPPFIPKLR</sequence>
<dbReference type="UniPathway" id="UPA00109">
    <property type="reaction ID" value="UER00182"/>
</dbReference>
<dbReference type="eggNOG" id="COG0205">
    <property type="taxonomic scope" value="Bacteria"/>
</dbReference>
<dbReference type="Gene3D" id="3.40.50.450">
    <property type="match status" value="2"/>
</dbReference>
<keyword evidence="4 6" id="KW-0418">Kinase</keyword>
<evidence type="ECO:0000256" key="1">
    <source>
        <dbReference type="ARBA" id="ARBA00001946"/>
    </source>
</evidence>
<dbReference type="AlphaFoldDB" id="C8W9J9"/>
<dbReference type="PRINTS" id="PR00476">
    <property type="entry name" value="PHFRCTKINASE"/>
</dbReference>
<gene>
    <name evidence="6" type="primary">pfp</name>
    <name evidence="9" type="ordered locus">Apar_0356</name>
</gene>
<reference evidence="9 10" key="1">
    <citation type="journal article" date="2009" name="Stand. Genomic Sci.">
        <title>Complete genome sequence of Atopobium parvulum type strain (IPP 1246).</title>
        <authorList>
            <person name="Copeland A."/>
            <person name="Sikorski J."/>
            <person name="Lapidus A."/>
            <person name="Nolan M."/>
            <person name="Del Rio T.G."/>
            <person name="Lucas S."/>
            <person name="Chen F."/>
            <person name="Tice H."/>
            <person name="Pitluck S."/>
            <person name="Cheng J.F."/>
            <person name="Pukall R."/>
            <person name="Chertkov O."/>
            <person name="Brettin T."/>
            <person name="Han C."/>
            <person name="Detter J.C."/>
            <person name="Kuske C."/>
            <person name="Bruce D."/>
            <person name="Goodwin L."/>
            <person name="Ivanova N."/>
            <person name="Mavromatis K."/>
            <person name="Mikhailova N."/>
            <person name="Chen A."/>
            <person name="Palaniappan K."/>
            <person name="Chain P."/>
            <person name="Rohde M."/>
            <person name="Goker M."/>
            <person name="Bristow J."/>
            <person name="Eisen J.A."/>
            <person name="Markowitz V."/>
            <person name="Hugenholtz P."/>
            <person name="Kyrpides N.C."/>
            <person name="Klenk H.P."/>
            <person name="Detter J.C."/>
        </authorList>
    </citation>
    <scope>NUCLEOTIDE SEQUENCE [LARGE SCALE GENOMIC DNA]</scope>
    <source>
        <strain evidence="10">ATCC 33793 / DSM 20469 / CCUG 32760 / JCM 10300 / KCTC 3663 / VPI 0546 / 1246</strain>
    </source>
</reference>
<dbReference type="PANTHER" id="PTHR45770">
    <property type="entry name" value="ATP-DEPENDENT 6-PHOSPHOFRUCTOKINASE 1"/>
    <property type="match status" value="1"/>
</dbReference>
<dbReference type="InterPro" id="IPR035966">
    <property type="entry name" value="PKF_sf"/>
</dbReference>
<dbReference type="NCBIfam" id="NF010675">
    <property type="entry name" value="PRK14072.1"/>
    <property type="match status" value="1"/>
</dbReference>
<dbReference type="Proteomes" id="UP000000960">
    <property type="component" value="Chromosome"/>
</dbReference>
<comment type="activity regulation">
    <text evidence="6">Non-allosteric.</text>
</comment>
<dbReference type="Gene3D" id="3.40.50.460">
    <property type="entry name" value="Phosphofructokinase domain"/>
    <property type="match status" value="1"/>
</dbReference>
<dbReference type="InterPro" id="IPR000023">
    <property type="entry name" value="Phosphofructokinase_dom"/>
</dbReference>
<feature type="binding site" evidence="6">
    <location>
        <begin position="180"/>
        <end position="182"/>
    </location>
    <ligand>
        <name>substrate</name>
    </ligand>
</feature>
<feature type="region of interest" description="Disordered" evidence="7">
    <location>
        <begin position="80"/>
        <end position="99"/>
    </location>
</feature>
<feature type="site" description="Important for catalytic activity and substrate specificity; stabilizes the transition state when the phosphoryl donor is PPi; prevents ATP from binding by mimicking the alpha-phosphate group of ATP" evidence="6">
    <location>
        <position position="153"/>
    </location>
</feature>
<dbReference type="EMBL" id="CP001721">
    <property type="protein sequence ID" value="ACV50787.1"/>
    <property type="molecule type" value="Genomic_DNA"/>
</dbReference>
<feature type="binding site" evidence="6">
    <location>
        <position position="14"/>
    </location>
    <ligand>
        <name>diphosphate</name>
        <dbReference type="ChEBI" id="CHEBI:33019"/>
    </ligand>
</feature>
<dbReference type="GO" id="GO:0047334">
    <property type="term" value="F:diphosphate-fructose-6-phosphate 1-phosphotransferase activity"/>
    <property type="evidence" value="ECO:0007669"/>
    <property type="project" value="UniProtKB-EC"/>
</dbReference>
<comment type="cofactor">
    <cofactor evidence="1 6">
        <name>Mg(2+)</name>
        <dbReference type="ChEBI" id="CHEBI:18420"/>
    </cofactor>
</comment>
<dbReference type="GO" id="GO:0005737">
    <property type="term" value="C:cytoplasm"/>
    <property type="evidence" value="ECO:0007669"/>
    <property type="project" value="UniProtKB-SubCell"/>
</dbReference>
<keyword evidence="6" id="KW-0963">Cytoplasm</keyword>
<dbReference type="GO" id="GO:0003872">
    <property type="term" value="F:6-phosphofructokinase activity"/>
    <property type="evidence" value="ECO:0007669"/>
    <property type="project" value="UniProtKB-UniRule"/>
</dbReference>
<feature type="active site" description="Proton acceptor" evidence="6">
    <location>
        <position position="182"/>
    </location>
</feature>
<protein>
    <recommendedName>
        <fullName evidence="6">Pyrophosphate--fructose 6-phosphate 1-phosphotransferase</fullName>
        <ecNumber evidence="6">2.7.1.90</ecNumber>
    </recommendedName>
    <alternativeName>
        <fullName evidence="6">6-phosphofructokinase, pyrophosphate dependent</fullName>
    </alternativeName>
    <alternativeName>
        <fullName evidence="6">PPi-dependent phosphofructokinase</fullName>
        <shortName evidence="6">PPi-PFK</shortName>
    </alternativeName>
    <alternativeName>
        <fullName evidence="6">Pyrophosphate-dependent 6-phosphofructose-1-kinase</fullName>
    </alternativeName>
</protein>
<name>C8W9J9_LANP1</name>
<dbReference type="GO" id="GO:0006002">
    <property type="term" value="P:fructose 6-phosphate metabolic process"/>
    <property type="evidence" value="ECO:0007669"/>
    <property type="project" value="InterPro"/>
</dbReference>
<comment type="similarity">
    <text evidence="6">Belongs to the phosphofructokinase type A (PFKA) family. PPi-dependent PFK group II subfamily. Clade 'B2' sub-subfamily.</text>
</comment>
<feature type="compositionally biased region" description="Basic and acidic residues" evidence="7">
    <location>
        <begin position="82"/>
        <end position="99"/>
    </location>
</feature>
<keyword evidence="3 6" id="KW-0479">Metal-binding</keyword>